<evidence type="ECO:0000313" key="1">
    <source>
        <dbReference type="EMBL" id="PWZ33681.1"/>
    </source>
</evidence>
<accession>A0A3L6FMZ6</accession>
<dbReference type="EMBL" id="NCVQ01000004">
    <property type="protein sequence ID" value="PWZ33681.1"/>
    <property type="molecule type" value="Genomic_DNA"/>
</dbReference>
<name>A0A3L6FMZ6_MAIZE</name>
<dbReference type="AlphaFoldDB" id="A0A3L6FMZ6"/>
<proteinExistence type="predicted"/>
<gene>
    <name evidence="1" type="primary">CLPD1_1</name>
    <name evidence="1" type="ORF">Zm00014a_040891</name>
</gene>
<comment type="caution">
    <text evidence="1">The sequence shown here is derived from an EMBL/GenBank/DDBJ whole genome shotgun (WGS) entry which is preliminary data.</text>
</comment>
<dbReference type="Proteomes" id="UP000251960">
    <property type="component" value="Chromosome 3"/>
</dbReference>
<dbReference type="InterPro" id="IPR021788">
    <property type="entry name" value="CPP1-like"/>
</dbReference>
<organism evidence="1">
    <name type="scientific">Zea mays</name>
    <name type="common">Maize</name>
    <dbReference type="NCBI Taxonomy" id="4577"/>
    <lineage>
        <taxon>Eukaryota</taxon>
        <taxon>Viridiplantae</taxon>
        <taxon>Streptophyta</taxon>
        <taxon>Embryophyta</taxon>
        <taxon>Tracheophyta</taxon>
        <taxon>Spermatophyta</taxon>
        <taxon>Magnoliopsida</taxon>
        <taxon>Liliopsida</taxon>
        <taxon>Poales</taxon>
        <taxon>Poaceae</taxon>
        <taxon>PACMAD clade</taxon>
        <taxon>Panicoideae</taxon>
        <taxon>Andropogonodae</taxon>
        <taxon>Andropogoneae</taxon>
        <taxon>Tripsacinae</taxon>
        <taxon>Zea</taxon>
    </lineage>
</organism>
<dbReference type="PANTHER" id="PTHR33372">
    <property type="match status" value="1"/>
</dbReference>
<sequence length="143" mass="15322">MTVEDTLKLLGVAEGASFDEILHAKNVVLASCKDDQDVVAQARDVPFSATTKQFFDVVVLSKNMGSSFISLQHLAIALFTLDDPTTNILLQSSPIGHLLGSHVSPQIGGIASPPIGWSHNNCHFLLSTQRPWLSKNPAATQCA</sequence>
<reference evidence="1" key="1">
    <citation type="journal article" date="2018" name="Nat. Genet.">
        <title>Extensive intraspecific gene order and gene structural variations between Mo17 and other maize genomes.</title>
        <authorList>
            <person name="Sun S."/>
            <person name="Zhou Y."/>
            <person name="Chen J."/>
            <person name="Shi J."/>
            <person name="Zhao H."/>
            <person name="Zhao H."/>
            <person name="Song W."/>
            <person name="Zhang M."/>
            <person name="Cui Y."/>
            <person name="Dong X."/>
            <person name="Liu H."/>
            <person name="Ma X."/>
            <person name="Jiao Y."/>
            <person name="Wang B."/>
            <person name="Wei X."/>
            <person name="Stein J.C."/>
            <person name="Glaubitz J.C."/>
            <person name="Lu F."/>
            <person name="Yu G."/>
            <person name="Liang C."/>
            <person name="Fengler K."/>
            <person name="Li B."/>
            <person name="Rafalski A."/>
            <person name="Schnable P.S."/>
            <person name="Ware D.H."/>
            <person name="Buckler E.S."/>
            <person name="Lai J."/>
        </authorList>
    </citation>
    <scope>NUCLEOTIDE SEQUENCE [LARGE SCALE GENOMIC DNA]</scope>
    <source>
        <tissue evidence="1">Seedling</tissue>
    </source>
</reference>
<dbReference type="PANTHER" id="PTHR33372:SF10">
    <property type="entry name" value="OS03G0137300 PROTEIN"/>
    <property type="match status" value="1"/>
</dbReference>
<protein>
    <submittedName>
        <fullName evidence="1">Chaperone protein ClpD1, chloroplastic</fullName>
    </submittedName>
</protein>